<evidence type="ECO:0000313" key="3">
    <source>
        <dbReference type="EMBL" id="TMQ59760.1"/>
    </source>
</evidence>
<feature type="transmembrane region" description="Helical" evidence="1">
    <location>
        <begin position="150"/>
        <end position="167"/>
    </location>
</feature>
<evidence type="ECO:0000256" key="1">
    <source>
        <dbReference type="SAM" id="Phobius"/>
    </source>
</evidence>
<gene>
    <name evidence="3" type="ORF">E6K72_01335</name>
</gene>
<feature type="transmembrane region" description="Helical" evidence="1">
    <location>
        <begin position="125"/>
        <end position="144"/>
    </location>
</feature>
<reference evidence="3 4" key="1">
    <citation type="journal article" date="2019" name="Nat. Microbiol.">
        <title>Mediterranean grassland soil C-N compound turnover is dependent on rainfall and depth, and is mediated by genomically divergent microorganisms.</title>
        <authorList>
            <person name="Diamond S."/>
            <person name="Andeer P.F."/>
            <person name="Li Z."/>
            <person name="Crits-Christoph A."/>
            <person name="Burstein D."/>
            <person name="Anantharaman K."/>
            <person name="Lane K.R."/>
            <person name="Thomas B.C."/>
            <person name="Pan C."/>
            <person name="Northen T.R."/>
            <person name="Banfield J.F."/>
        </authorList>
    </citation>
    <scope>NUCLEOTIDE SEQUENCE [LARGE SCALE GENOMIC DNA]</scope>
    <source>
        <strain evidence="3">WS_2</strain>
    </source>
</reference>
<keyword evidence="1" id="KW-0472">Membrane</keyword>
<evidence type="ECO:0000313" key="4">
    <source>
        <dbReference type="Proteomes" id="UP000317716"/>
    </source>
</evidence>
<accession>A0A538T7Y8</accession>
<feature type="transmembrane region" description="Helical" evidence="1">
    <location>
        <begin position="41"/>
        <end position="66"/>
    </location>
</feature>
<sequence length="176" mass="19034">MEVIAESLWLLCLLLFVDGATFSFATTPLLLHYGKLQHDPTLIALLGGAASAAGSAIQFLVLRRLLASSHPYMRRFAPSREKVESTLKSYPAASFAALALARATPLPDAPLKLVAAAAGYPVGRYALAIFLGALPYYFALVIVGRKFKPPTWLLIAATVTIVLGVIVDRLRRRGRE</sequence>
<organism evidence="3 4">
    <name type="scientific">Eiseniibacteriota bacterium</name>
    <dbReference type="NCBI Taxonomy" id="2212470"/>
    <lineage>
        <taxon>Bacteria</taxon>
        <taxon>Candidatus Eiseniibacteriota</taxon>
    </lineage>
</organism>
<dbReference type="AlphaFoldDB" id="A0A538T7Y8"/>
<keyword evidence="1" id="KW-1133">Transmembrane helix</keyword>
<dbReference type="EMBL" id="VBOS01000038">
    <property type="protein sequence ID" value="TMQ59760.1"/>
    <property type="molecule type" value="Genomic_DNA"/>
</dbReference>
<dbReference type="Proteomes" id="UP000317716">
    <property type="component" value="Unassembled WGS sequence"/>
</dbReference>
<keyword evidence="1" id="KW-0812">Transmembrane</keyword>
<name>A0A538T7Y8_UNCEI</name>
<protein>
    <recommendedName>
        <fullName evidence="2">VTT domain-containing protein</fullName>
    </recommendedName>
</protein>
<evidence type="ECO:0000259" key="2">
    <source>
        <dbReference type="Pfam" id="PF09335"/>
    </source>
</evidence>
<dbReference type="Pfam" id="PF09335">
    <property type="entry name" value="VTT_dom"/>
    <property type="match status" value="1"/>
</dbReference>
<comment type="caution">
    <text evidence="3">The sequence shown here is derived from an EMBL/GenBank/DDBJ whole genome shotgun (WGS) entry which is preliminary data.</text>
</comment>
<feature type="domain" description="VTT" evidence="2">
    <location>
        <begin position="41"/>
        <end position="145"/>
    </location>
</feature>
<dbReference type="InterPro" id="IPR032816">
    <property type="entry name" value="VTT_dom"/>
</dbReference>
<proteinExistence type="predicted"/>